<comment type="caution">
    <text evidence="5">The sequence shown here is derived from an EMBL/GenBank/DDBJ whole genome shotgun (WGS) entry which is preliminary data.</text>
</comment>
<dbReference type="Gene3D" id="3.10.350.10">
    <property type="entry name" value="LysM domain"/>
    <property type="match status" value="1"/>
</dbReference>
<evidence type="ECO:0000313" key="5">
    <source>
        <dbReference type="EMBL" id="POZ60031.1"/>
    </source>
</evidence>
<keyword evidence="3" id="KW-0732">Signal</keyword>
<feature type="compositionally biased region" description="Low complexity" evidence="2">
    <location>
        <begin position="77"/>
        <end position="95"/>
    </location>
</feature>
<evidence type="ECO:0000259" key="4">
    <source>
        <dbReference type="PROSITE" id="PS51782"/>
    </source>
</evidence>
<evidence type="ECO:0000313" key="6">
    <source>
        <dbReference type="Proteomes" id="UP000237082"/>
    </source>
</evidence>
<proteinExistence type="inferred from homology"/>
<dbReference type="SMART" id="SM00257">
    <property type="entry name" value="LysM"/>
    <property type="match status" value="1"/>
</dbReference>
<dbReference type="Pfam" id="PF01476">
    <property type="entry name" value="LysM"/>
    <property type="match status" value="1"/>
</dbReference>
<dbReference type="SUPFAM" id="SSF51261">
    <property type="entry name" value="Duplicated hybrid motif"/>
    <property type="match status" value="1"/>
</dbReference>
<dbReference type="PROSITE" id="PS51257">
    <property type="entry name" value="PROKAR_LIPOPROTEIN"/>
    <property type="match status" value="1"/>
</dbReference>
<evidence type="ECO:0000256" key="3">
    <source>
        <dbReference type="SAM" id="SignalP"/>
    </source>
</evidence>
<reference evidence="6" key="1">
    <citation type="submission" date="2018-02" db="EMBL/GenBank/DDBJ databases">
        <authorList>
            <person name="O'Hara-Hanley K."/>
            <person name="Soby S."/>
        </authorList>
    </citation>
    <scope>NUCLEOTIDE SEQUENCE [LARGE SCALE GENOMIC DNA]</scope>
    <source>
        <strain evidence="6">MWU14-2602</strain>
    </source>
</reference>
<gene>
    <name evidence="5" type="ORF">C2I19_21130</name>
</gene>
<feature type="signal peptide" evidence="3">
    <location>
        <begin position="1"/>
        <end position="15"/>
    </location>
</feature>
<sequence>MSLRALILCSSLALAACATPPQTDAPAPPGYYRVQPGDTLYRIARQQKQSVGNLTRWNQLADSAVIQAGQLLRVQPAASAGKPSANAGKSAAAKPKPAPAKPAEKPPQPPAKLTIALQWPASGPVIAGFDGNRNKGLDIAGSAGDPVRAAAAGKVVYSGKGIRAYGNLLIIKHNESTLTVYAHNQKLLAQEGEQVSAGQQIATMGDSGANRVKLHFELRLGTQVVNPAAYLPPR</sequence>
<evidence type="ECO:0000256" key="1">
    <source>
        <dbReference type="ARBA" id="ARBA00038420"/>
    </source>
</evidence>
<feature type="region of interest" description="Disordered" evidence="2">
    <location>
        <begin position="77"/>
        <end position="110"/>
    </location>
</feature>
<dbReference type="CDD" id="cd00118">
    <property type="entry name" value="LysM"/>
    <property type="match status" value="1"/>
</dbReference>
<feature type="domain" description="LysM" evidence="4">
    <location>
        <begin position="30"/>
        <end position="74"/>
    </location>
</feature>
<dbReference type="InterPro" id="IPR050570">
    <property type="entry name" value="Cell_wall_metabolism_enzyme"/>
</dbReference>
<keyword evidence="6" id="KW-1185">Reference proteome</keyword>
<dbReference type="InterPro" id="IPR016047">
    <property type="entry name" value="M23ase_b-sheet_dom"/>
</dbReference>
<dbReference type="RefSeq" id="WP_103904540.1">
    <property type="nucleotide sequence ID" value="NZ_PQWB01000189.1"/>
</dbReference>
<dbReference type="PANTHER" id="PTHR21666:SF263">
    <property type="entry name" value="MUREIN HYDROLASE ACTIVATOR NLPD"/>
    <property type="match status" value="1"/>
</dbReference>
<dbReference type="InterPro" id="IPR036779">
    <property type="entry name" value="LysM_dom_sf"/>
</dbReference>
<feature type="compositionally biased region" description="Pro residues" evidence="2">
    <location>
        <begin position="96"/>
        <end position="110"/>
    </location>
</feature>
<dbReference type="Pfam" id="PF01551">
    <property type="entry name" value="Peptidase_M23"/>
    <property type="match status" value="1"/>
</dbReference>
<dbReference type="InterPro" id="IPR011055">
    <property type="entry name" value="Dup_hybrid_motif"/>
</dbReference>
<feature type="chain" id="PRO_5015558894" evidence="3">
    <location>
        <begin position="16"/>
        <end position="234"/>
    </location>
</feature>
<dbReference type="OrthoDB" id="9795421at2"/>
<name>A0A2S5DAK5_9NEIS</name>
<dbReference type="PROSITE" id="PS51782">
    <property type="entry name" value="LYSM"/>
    <property type="match status" value="1"/>
</dbReference>
<accession>A0A2S5DAK5</accession>
<dbReference type="CDD" id="cd12797">
    <property type="entry name" value="M23_peptidase"/>
    <property type="match status" value="1"/>
</dbReference>
<evidence type="ECO:0000256" key="2">
    <source>
        <dbReference type="SAM" id="MobiDB-lite"/>
    </source>
</evidence>
<comment type="similarity">
    <text evidence="1">Belongs to the E.coli NlpD/Haemophilus LppB family.</text>
</comment>
<dbReference type="Proteomes" id="UP000237082">
    <property type="component" value="Unassembled WGS sequence"/>
</dbReference>
<dbReference type="GO" id="GO:0004222">
    <property type="term" value="F:metalloendopeptidase activity"/>
    <property type="evidence" value="ECO:0007669"/>
    <property type="project" value="TreeGrafter"/>
</dbReference>
<dbReference type="Gene3D" id="2.70.70.10">
    <property type="entry name" value="Glucose Permease (Domain IIA)"/>
    <property type="match status" value="1"/>
</dbReference>
<organism evidence="5 6">
    <name type="scientific">Chromobacterium alticapitis</name>
    <dbReference type="NCBI Taxonomy" id="2073169"/>
    <lineage>
        <taxon>Bacteria</taxon>
        <taxon>Pseudomonadati</taxon>
        <taxon>Pseudomonadota</taxon>
        <taxon>Betaproteobacteria</taxon>
        <taxon>Neisseriales</taxon>
        <taxon>Chromobacteriaceae</taxon>
        <taxon>Chromobacterium</taxon>
    </lineage>
</organism>
<protein>
    <submittedName>
        <fullName evidence="5">Peptidase</fullName>
    </submittedName>
</protein>
<dbReference type="EMBL" id="PQWB01000189">
    <property type="protein sequence ID" value="POZ60031.1"/>
    <property type="molecule type" value="Genomic_DNA"/>
</dbReference>
<dbReference type="AlphaFoldDB" id="A0A2S5DAK5"/>
<dbReference type="PANTHER" id="PTHR21666">
    <property type="entry name" value="PEPTIDASE-RELATED"/>
    <property type="match status" value="1"/>
</dbReference>
<dbReference type="InterPro" id="IPR018392">
    <property type="entry name" value="LysM"/>
</dbReference>